<dbReference type="Proteomes" id="UP000094067">
    <property type="component" value="Unassembled WGS sequence"/>
</dbReference>
<evidence type="ECO:0000313" key="12">
    <source>
        <dbReference type="Proteomes" id="UP000095003"/>
    </source>
</evidence>
<proteinExistence type="inferred from homology"/>
<sequence length="132" mass="15155">MKKLPDAELELMMIIWDAEGPVTRMEIEERMDEGREVLPSTILSLLSRLEERGFVEREKRGKINYYSARVEKEPYLKETGRHILKRMFGGSISNFATALYDGEELSDEDIACLQDFIDSKTGKHTPSGGKKR</sequence>
<dbReference type="AlphaFoldDB" id="A0A1E3AFR5"/>
<evidence type="ECO:0000256" key="2">
    <source>
        <dbReference type="ARBA" id="ARBA00023015"/>
    </source>
</evidence>
<dbReference type="Proteomes" id="UP000095003">
    <property type="component" value="Unassembled WGS sequence"/>
</dbReference>
<reference evidence="8 10" key="3">
    <citation type="submission" date="2016-08" db="EMBL/GenBank/DDBJ databases">
        <authorList>
            <person name="Seilhamer J.J."/>
        </authorList>
    </citation>
    <scope>NUCLEOTIDE SEQUENCE [LARGE SCALE GENOMIC DNA]</scope>
    <source>
        <strain evidence="8 10">NML150140-1</strain>
    </source>
</reference>
<dbReference type="Proteomes" id="UP000094271">
    <property type="component" value="Unassembled WGS sequence"/>
</dbReference>
<dbReference type="InterPro" id="IPR005650">
    <property type="entry name" value="BlaI_family"/>
</dbReference>
<keyword evidence="3" id="KW-0238">DNA-binding</keyword>
<dbReference type="EMBL" id="MCGI01000002">
    <property type="protein sequence ID" value="ODM12211.1"/>
    <property type="molecule type" value="Genomic_DNA"/>
</dbReference>
<evidence type="ECO:0000256" key="4">
    <source>
        <dbReference type="ARBA" id="ARBA00023163"/>
    </source>
</evidence>
<reference evidence="7 11" key="2">
    <citation type="submission" date="2016-08" db="EMBL/GenBank/DDBJ databases">
        <title>Characterization of Isolates of Eisenbergiella tayi Derived from Blood Cultures, Using Whole Genome Sequencing.</title>
        <authorList>
            <person name="Bernier A.-M."/>
            <person name="Burdz T."/>
            <person name="Wiebe D."/>
            <person name="Bernard K."/>
        </authorList>
    </citation>
    <scope>NUCLEOTIDE SEQUENCE [LARGE SCALE GENOMIC DNA]</scope>
    <source>
        <strain evidence="7 11">NML120146</strain>
    </source>
</reference>
<reference evidence="9 12" key="1">
    <citation type="submission" date="2016-07" db="EMBL/GenBank/DDBJ databases">
        <title>Characterization of isolates of Eisenbergiella tayi derived from blood cultures, using whole genome sequencing.</title>
        <authorList>
            <person name="Burdz T."/>
            <person name="Wiebe D."/>
            <person name="Huynh C."/>
            <person name="Bernard K."/>
        </authorList>
    </citation>
    <scope>NUCLEOTIDE SEQUENCE [LARGE SCALE GENOMIC DNA]</scope>
    <source>
        <strain evidence="5 9">NML 110608</strain>
        <strain evidence="6 12">NML 120489</strain>
    </source>
</reference>
<dbReference type="InterPro" id="IPR036390">
    <property type="entry name" value="WH_DNA-bd_sf"/>
</dbReference>
<evidence type="ECO:0000313" key="7">
    <source>
        <dbReference type="EMBL" id="ODR48108.1"/>
    </source>
</evidence>
<dbReference type="Proteomes" id="UP000094869">
    <property type="component" value="Unassembled WGS sequence"/>
</dbReference>
<dbReference type="InterPro" id="IPR011991">
    <property type="entry name" value="ArsR-like_HTH"/>
</dbReference>
<comment type="caution">
    <text evidence="5">The sequence shown here is derived from an EMBL/GenBank/DDBJ whole genome shotgun (WGS) entry which is preliminary data.</text>
</comment>
<organism evidence="5 9">
    <name type="scientific">Eisenbergiella tayi</name>
    <dbReference type="NCBI Taxonomy" id="1432052"/>
    <lineage>
        <taxon>Bacteria</taxon>
        <taxon>Bacillati</taxon>
        <taxon>Bacillota</taxon>
        <taxon>Clostridia</taxon>
        <taxon>Lachnospirales</taxon>
        <taxon>Lachnospiraceae</taxon>
        <taxon>Eisenbergiella</taxon>
    </lineage>
</organism>
<keyword evidence="11" id="KW-1185">Reference proteome</keyword>
<keyword evidence="2" id="KW-0805">Transcription regulation</keyword>
<accession>A0A1E3AFR5</accession>
<evidence type="ECO:0000256" key="3">
    <source>
        <dbReference type="ARBA" id="ARBA00023125"/>
    </source>
</evidence>
<dbReference type="PIRSF" id="PIRSF019455">
    <property type="entry name" value="CopR_AtkY"/>
    <property type="match status" value="1"/>
</dbReference>
<dbReference type="Gene3D" id="1.10.4040.10">
    <property type="entry name" value="Penicillinase repressor domain"/>
    <property type="match status" value="1"/>
</dbReference>
<keyword evidence="4" id="KW-0804">Transcription</keyword>
<dbReference type="Pfam" id="PF03965">
    <property type="entry name" value="Penicillinase_R"/>
    <property type="match status" value="1"/>
</dbReference>
<dbReference type="Gene3D" id="1.10.10.10">
    <property type="entry name" value="Winged helix-like DNA-binding domain superfamily/Winged helix DNA-binding domain"/>
    <property type="match status" value="1"/>
</dbReference>
<gene>
    <name evidence="5" type="primary">blaI_6</name>
    <name evidence="6" type="ORF">BEH84_02826</name>
    <name evidence="8" type="ORF">BEI59_17530</name>
    <name evidence="5" type="ORF">BEI61_03472</name>
    <name evidence="7" type="ORF">BEI63_24905</name>
</gene>
<dbReference type="EMBL" id="MCGH01000002">
    <property type="protein sequence ID" value="ODM07582.1"/>
    <property type="molecule type" value="Genomic_DNA"/>
</dbReference>
<dbReference type="CDD" id="cd00090">
    <property type="entry name" value="HTH_ARSR"/>
    <property type="match status" value="1"/>
</dbReference>
<evidence type="ECO:0000313" key="11">
    <source>
        <dbReference type="Proteomes" id="UP000094869"/>
    </source>
</evidence>
<dbReference type="EMBL" id="MEHA01000013">
    <property type="protein sequence ID" value="ODR49290.1"/>
    <property type="molecule type" value="Genomic_DNA"/>
</dbReference>
<comment type="similarity">
    <text evidence="1">Belongs to the BlaI transcriptional regulatory family.</text>
</comment>
<evidence type="ECO:0000313" key="8">
    <source>
        <dbReference type="EMBL" id="ODR49290.1"/>
    </source>
</evidence>
<evidence type="ECO:0000313" key="9">
    <source>
        <dbReference type="Proteomes" id="UP000094067"/>
    </source>
</evidence>
<evidence type="ECO:0000256" key="1">
    <source>
        <dbReference type="ARBA" id="ARBA00011046"/>
    </source>
</evidence>
<evidence type="ECO:0000313" key="10">
    <source>
        <dbReference type="Proteomes" id="UP000094271"/>
    </source>
</evidence>
<dbReference type="GO" id="GO:0003677">
    <property type="term" value="F:DNA binding"/>
    <property type="evidence" value="ECO:0007669"/>
    <property type="project" value="UniProtKB-KW"/>
</dbReference>
<protein>
    <submittedName>
        <fullName evidence="5">Penicillinase repressor</fullName>
    </submittedName>
</protein>
<dbReference type="GO" id="GO:0045892">
    <property type="term" value="P:negative regulation of DNA-templated transcription"/>
    <property type="evidence" value="ECO:0007669"/>
    <property type="project" value="InterPro"/>
</dbReference>
<evidence type="ECO:0000313" key="6">
    <source>
        <dbReference type="EMBL" id="ODM12211.1"/>
    </source>
</evidence>
<name>A0A1E3AFR5_9FIRM</name>
<dbReference type="EMBL" id="MEHD01000043">
    <property type="protein sequence ID" value="ODR48108.1"/>
    <property type="molecule type" value="Genomic_DNA"/>
</dbReference>
<dbReference type="RefSeq" id="WP_009253122.1">
    <property type="nucleotide sequence ID" value="NZ_BAABXS010000001.1"/>
</dbReference>
<evidence type="ECO:0000313" key="5">
    <source>
        <dbReference type="EMBL" id="ODM07582.1"/>
    </source>
</evidence>
<dbReference type="InterPro" id="IPR036388">
    <property type="entry name" value="WH-like_DNA-bd_sf"/>
</dbReference>
<dbReference type="SUPFAM" id="SSF46785">
    <property type="entry name" value="Winged helix' DNA-binding domain"/>
    <property type="match status" value="1"/>
</dbReference>
<dbReference type="GeneID" id="93304463"/>
<dbReference type="OrthoDB" id="9795583at2"/>